<name>A0A1I8FQV6_9PLAT</name>
<dbReference type="Pfam" id="PF00012">
    <property type="entry name" value="HSP70"/>
    <property type="match status" value="1"/>
</dbReference>
<feature type="compositionally biased region" description="Low complexity" evidence="4">
    <location>
        <begin position="15"/>
        <end position="26"/>
    </location>
</feature>
<comment type="similarity">
    <text evidence="1">Belongs to the heat shock protein 70 family.</text>
</comment>
<evidence type="ECO:0000256" key="1">
    <source>
        <dbReference type="ARBA" id="ARBA00007381"/>
    </source>
</evidence>
<dbReference type="InterPro" id="IPR013126">
    <property type="entry name" value="Hsp_70_fam"/>
</dbReference>
<protein>
    <submittedName>
        <fullName evidence="6">DUF4524 domain-containing protein</fullName>
    </submittedName>
</protein>
<feature type="region of interest" description="Disordered" evidence="4">
    <location>
        <begin position="46"/>
        <end position="72"/>
    </location>
</feature>
<keyword evidence="5" id="KW-1185">Reference proteome</keyword>
<dbReference type="Proteomes" id="UP000095280">
    <property type="component" value="Unplaced"/>
</dbReference>
<dbReference type="AlphaFoldDB" id="A0A1I8FQV6"/>
<keyword evidence="2" id="KW-0547">Nucleotide-binding</keyword>
<evidence type="ECO:0000256" key="2">
    <source>
        <dbReference type="ARBA" id="ARBA00022741"/>
    </source>
</evidence>
<organism evidence="5 6">
    <name type="scientific">Macrostomum lignano</name>
    <dbReference type="NCBI Taxonomy" id="282301"/>
    <lineage>
        <taxon>Eukaryota</taxon>
        <taxon>Metazoa</taxon>
        <taxon>Spiralia</taxon>
        <taxon>Lophotrochozoa</taxon>
        <taxon>Platyhelminthes</taxon>
        <taxon>Rhabditophora</taxon>
        <taxon>Macrostomorpha</taxon>
        <taxon>Macrostomida</taxon>
        <taxon>Macrostomidae</taxon>
        <taxon>Macrostomum</taxon>
    </lineage>
</organism>
<dbReference type="WBParaSite" id="maker-unitig_42990-snap-gene-0.2-mRNA-1">
    <property type="protein sequence ID" value="maker-unitig_42990-snap-gene-0.2-mRNA-1"/>
    <property type="gene ID" value="maker-unitig_42990-snap-gene-0.2"/>
</dbReference>
<reference evidence="6" key="1">
    <citation type="submission" date="2016-11" db="UniProtKB">
        <authorList>
            <consortium name="WormBaseParasite"/>
        </authorList>
    </citation>
    <scope>IDENTIFICATION</scope>
</reference>
<feature type="region of interest" description="Disordered" evidence="4">
    <location>
        <begin position="1"/>
        <end position="28"/>
    </location>
</feature>
<dbReference type="SUPFAM" id="SSF100920">
    <property type="entry name" value="Heat shock protein 70kD (HSP70), peptide-binding domain"/>
    <property type="match status" value="1"/>
</dbReference>
<keyword evidence="3" id="KW-0067">ATP-binding</keyword>
<sequence length="314" mass="33631">MAPVMQRASRGKQHASTSSTATAAATPKGDRSIICSASGFGAAAAPPTAMRRVADRETSQPSLFGEKARPSTSATDTAAQDLLLLDVLPLSVGVEIVGGRFLPIADRNQTIPLRRRVALSPYWPRQASLSVIFYEGESPIAENNRRLTRLTLPIPEDDPDVEVTAWVSVDVNGNWRSALLSETGMMQTGTPITMKDRFRGIIRQALSKKGRDEQSFRSFLRQLQRCLDGDSDDAPGARRHRVATCANEPTALSSMSCCSDPAPLTLDHRQSPEFKALLSSTSTGRIEWSASNLGAIPVPSYIASAGGGSCAHPA</sequence>
<evidence type="ECO:0000313" key="6">
    <source>
        <dbReference type="WBParaSite" id="maker-unitig_42990-snap-gene-0.2-mRNA-1"/>
    </source>
</evidence>
<dbReference type="GO" id="GO:0005524">
    <property type="term" value="F:ATP binding"/>
    <property type="evidence" value="ECO:0007669"/>
    <property type="project" value="UniProtKB-KW"/>
</dbReference>
<evidence type="ECO:0000256" key="3">
    <source>
        <dbReference type="ARBA" id="ARBA00022840"/>
    </source>
</evidence>
<evidence type="ECO:0000256" key="4">
    <source>
        <dbReference type="SAM" id="MobiDB-lite"/>
    </source>
</evidence>
<dbReference type="GO" id="GO:0140662">
    <property type="term" value="F:ATP-dependent protein folding chaperone"/>
    <property type="evidence" value="ECO:0007669"/>
    <property type="project" value="InterPro"/>
</dbReference>
<dbReference type="InterPro" id="IPR029047">
    <property type="entry name" value="HSP70_peptide-bd_sf"/>
</dbReference>
<dbReference type="Gene3D" id="2.60.34.10">
    <property type="entry name" value="Substrate Binding Domain Of DNAk, Chain A, domain 1"/>
    <property type="match status" value="1"/>
</dbReference>
<evidence type="ECO:0000313" key="5">
    <source>
        <dbReference type="Proteomes" id="UP000095280"/>
    </source>
</evidence>
<proteinExistence type="inferred from homology"/>
<accession>A0A1I8FQV6</accession>